<dbReference type="PANTHER" id="PTHR10587:SF80">
    <property type="entry name" value="CHITOOLIGOSACCHARIDE DEACETYLASE"/>
    <property type="match status" value="1"/>
</dbReference>
<dbReference type="OrthoDB" id="9812065at2"/>
<dbReference type="AlphaFoldDB" id="A0A553ZYD8"/>
<feature type="domain" description="NodB homology" evidence="2">
    <location>
        <begin position="131"/>
        <end position="307"/>
    </location>
</feature>
<name>A0A553ZYD8_9BACI</name>
<sequence>MKKSIVHIGFFILVILLTAGALQNPFTLSYIDAIRSTQAEAVSSKDHTLMNQISEKAKEYHIPASDARVDRVWKAVPGYKGVEVDVEKSYDKMEELGQFDEKKLVFKEIEPSVHLEDLPPSPIFRGHEQKQMVSLLVNVAWGNEYIPELLKTMKRHEVEATFFLDGSWVNNNSKIAQMIYEEGHEIGSHAYTHPDMQRISRAEIKSELEKTNDVINATLGVTPMWFAPPSGSFTDDVVKEAANQGMYTILWSVDTVDWRKPNPQEMVQRVVGKLHPGATILMHPTDSTARGLEQLIKEIKEQGYQIGTVSDLMAETRTGFPGPSDTSREAEVDTEN</sequence>
<gene>
    <name evidence="3" type="ORF">FN960_11670</name>
</gene>
<dbReference type="PROSITE" id="PS51677">
    <property type="entry name" value="NODB"/>
    <property type="match status" value="1"/>
</dbReference>
<keyword evidence="4" id="KW-1185">Reference proteome</keyword>
<organism evidence="3 4">
    <name type="scientific">Alkalicoccobacillus porphyridii</name>
    <dbReference type="NCBI Taxonomy" id="2597270"/>
    <lineage>
        <taxon>Bacteria</taxon>
        <taxon>Bacillati</taxon>
        <taxon>Bacillota</taxon>
        <taxon>Bacilli</taxon>
        <taxon>Bacillales</taxon>
        <taxon>Bacillaceae</taxon>
        <taxon>Alkalicoccobacillus</taxon>
    </lineage>
</organism>
<dbReference type="InterPro" id="IPR002509">
    <property type="entry name" value="NODB_dom"/>
</dbReference>
<accession>A0A553ZYD8</accession>
<dbReference type="GO" id="GO:0005975">
    <property type="term" value="P:carbohydrate metabolic process"/>
    <property type="evidence" value="ECO:0007669"/>
    <property type="project" value="InterPro"/>
</dbReference>
<dbReference type="EMBL" id="VLXZ01000006">
    <property type="protein sequence ID" value="TSB46454.1"/>
    <property type="molecule type" value="Genomic_DNA"/>
</dbReference>
<dbReference type="PANTHER" id="PTHR10587">
    <property type="entry name" value="GLYCOSYL TRANSFERASE-RELATED"/>
    <property type="match status" value="1"/>
</dbReference>
<dbReference type="Gene3D" id="3.20.20.370">
    <property type="entry name" value="Glycoside hydrolase/deacetylase"/>
    <property type="match status" value="1"/>
</dbReference>
<dbReference type="NCBIfam" id="TIGR02873">
    <property type="entry name" value="spore_ylxY"/>
    <property type="match status" value="1"/>
</dbReference>
<evidence type="ECO:0000259" key="2">
    <source>
        <dbReference type="PROSITE" id="PS51677"/>
    </source>
</evidence>
<dbReference type="CDD" id="cd10950">
    <property type="entry name" value="CE4_BsYlxY_like"/>
    <property type="match status" value="1"/>
</dbReference>
<evidence type="ECO:0000313" key="3">
    <source>
        <dbReference type="EMBL" id="TSB46454.1"/>
    </source>
</evidence>
<dbReference type="InterPro" id="IPR011330">
    <property type="entry name" value="Glyco_hydro/deAcase_b/a-brl"/>
</dbReference>
<dbReference type="GO" id="GO:0016020">
    <property type="term" value="C:membrane"/>
    <property type="evidence" value="ECO:0007669"/>
    <property type="project" value="TreeGrafter"/>
</dbReference>
<dbReference type="GO" id="GO:0016810">
    <property type="term" value="F:hydrolase activity, acting on carbon-nitrogen (but not peptide) bonds"/>
    <property type="evidence" value="ECO:0007669"/>
    <property type="project" value="InterPro"/>
</dbReference>
<proteinExistence type="predicted"/>
<protein>
    <submittedName>
        <fullName evidence="3">Polysaccharide deacetylase family protein</fullName>
    </submittedName>
</protein>
<dbReference type="Proteomes" id="UP000318521">
    <property type="component" value="Unassembled WGS sequence"/>
</dbReference>
<feature type="region of interest" description="Disordered" evidence="1">
    <location>
        <begin position="315"/>
        <end position="336"/>
    </location>
</feature>
<dbReference type="InterPro" id="IPR050248">
    <property type="entry name" value="Polysacc_deacetylase_ArnD"/>
</dbReference>
<dbReference type="Pfam" id="PF01522">
    <property type="entry name" value="Polysacc_deac_1"/>
    <property type="match status" value="1"/>
</dbReference>
<dbReference type="RefSeq" id="WP_143848901.1">
    <property type="nucleotide sequence ID" value="NZ_VLXZ01000006.1"/>
</dbReference>
<evidence type="ECO:0000256" key="1">
    <source>
        <dbReference type="SAM" id="MobiDB-lite"/>
    </source>
</evidence>
<reference evidence="3 4" key="1">
    <citation type="submission" date="2019-07" db="EMBL/GenBank/DDBJ databases">
        <authorList>
            <person name="Park Y.J."/>
            <person name="Jeong S.E."/>
            <person name="Jung H.S."/>
        </authorList>
    </citation>
    <scope>NUCLEOTIDE SEQUENCE [LARGE SCALE GENOMIC DNA]</scope>
    <source>
        <strain evidence="4">P16(2019)</strain>
    </source>
</reference>
<dbReference type="InterPro" id="IPR014228">
    <property type="entry name" value="Spore_polysacc_deacetyl_YlxY"/>
</dbReference>
<evidence type="ECO:0000313" key="4">
    <source>
        <dbReference type="Proteomes" id="UP000318521"/>
    </source>
</evidence>
<dbReference type="SUPFAM" id="SSF88713">
    <property type="entry name" value="Glycoside hydrolase/deacetylase"/>
    <property type="match status" value="1"/>
</dbReference>
<feature type="compositionally biased region" description="Basic and acidic residues" evidence="1">
    <location>
        <begin position="326"/>
        <end position="336"/>
    </location>
</feature>
<comment type="caution">
    <text evidence="3">The sequence shown here is derived from an EMBL/GenBank/DDBJ whole genome shotgun (WGS) entry which is preliminary data.</text>
</comment>